<keyword evidence="4" id="KW-0249">Electron transport</keyword>
<comment type="caution">
    <text evidence="10">The sequence shown here is derived from an EMBL/GenBank/DDBJ whole genome shotgun (WGS) entry which is preliminary data.</text>
</comment>
<evidence type="ECO:0000256" key="5">
    <source>
        <dbReference type="ARBA" id="ARBA00023004"/>
    </source>
</evidence>
<dbReference type="InterPro" id="IPR036909">
    <property type="entry name" value="Cyt_c-like_dom_sf"/>
</dbReference>
<name>A0ABY1QYD8_9BURK</name>
<dbReference type="Gene3D" id="1.10.760.10">
    <property type="entry name" value="Cytochrome c-like domain"/>
    <property type="match status" value="1"/>
</dbReference>
<keyword evidence="11" id="KW-1185">Reference proteome</keyword>
<evidence type="ECO:0000256" key="1">
    <source>
        <dbReference type="ARBA" id="ARBA00022448"/>
    </source>
</evidence>
<feature type="chain" id="PRO_5045227552" evidence="8">
    <location>
        <begin position="21"/>
        <end position="151"/>
    </location>
</feature>
<accession>A0ABY1QYD8</accession>
<evidence type="ECO:0000256" key="2">
    <source>
        <dbReference type="ARBA" id="ARBA00022617"/>
    </source>
</evidence>
<dbReference type="SUPFAM" id="SSF46626">
    <property type="entry name" value="Cytochrome c"/>
    <property type="match status" value="1"/>
</dbReference>
<gene>
    <name evidence="10" type="ORF">SAMN06295970_1449</name>
</gene>
<dbReference type="PANTHER" id="PTHR35008">
    <property type="entry name" value="BLL4482 PROTEIN-RELATED"/>
    <property type="match status" value="1"/>
</dbReference>
<dbReference type="PROSITE" id="PS51007">
    <property type="entry name" value="CYTC"/>
    <property type="match status" value="1"/>
</dbReference>
<dbReference type="PANTHER" id="PTHR35008:SF4">
    <property type="entry name" value="BLL4482 PROTEIN"/>
    <property type="match status" value="1"/>
</dbReference>
<evidence type="ECO:0000256" key="6">
    <source>
        <dbReference type="PROSITE-ProRule" id="PRU00433"/>
    </source>
</evidence>
<evidence type="ECO:0000313" key="10">
    <source>
        <dbReference type="EMBL" id="SMP81441.1"/>
    </source>
</evidence>
<dbReference type="InterPro" id="IPR009056">
    <property type="entry name" value="Cyt_c-like_dom"/>
</dbReference>
<dbReference type="InterPro" id="IPR008168">
    <property type="entry name" value="Cyt_C_IC"/>
</dbReference>
<reference evidence="10 11" key="1">
    <citation type="submission" date="2017-05" db="EMBL/GenBank/DDBJ databases">
        <authorList>
            <person name="Varghese N."/>
            <person name="Submissions S."/>
        </authorList>
    </citation>
    <scope>NUCLEOTIDE SEQUENCE [LARGE SCALE GENOMIC DNA]</scope>
    <source>
        <strain evidence="10 11">DSM 26001</strain>
    </source>
</reference>
<evidence type="ECO:0000256" key="4">
    <source>
        <dbReference type="ARBA" id="ARBA00022982"/>
    </source>
</evidence>
<keyword evidence="2 6" id="KW-0349">Heme</keyword>
<keyword evidence="1" id="KW-0813">Transport</keyword>
<keyword evidence="8" id="KW-0732">Signal</keyword>
<evidence type="ECO:0000256" key="8">
    <source>
        <dbReference type="SAM" id="SignalP"/>
    </source>
</evidence>
<dbReference type="PRINTS" id="PR00605">
    <property type="entry name" value="CYTCHROMECIC"/>
</dbReference>
<keyword evidence="5 6" id="KW-0408">Iron</keyword>
<feature type="signal peptide" evidence="8">
    <location>
        <begin position="1"/>
        <end position="20"/>
    </location>
</feature>
<feature type="domain" description="Cytochrome c" evidence="9">
    <location>
        <begin position="31"/>
        <end position="129"/>
    </location>
</feature>
<sequence>MHSLMIVATAAVMSTVPVHAIAAGADKADVQQVQHGRRIYQQYCAACHGIKGEGKPGWQQRDELGELPPPPHDATGHTWKHADGMLYKTIRDGWRDPFNKTKRLTMPAFAGVLAPGEIRDVVKYLKTLWTPEQRRIQREESQKKPFPPETG</sequence>
<protein>
    <submittedName>
        <fullName evidence="10">Cytochrome c, mono-and diheme variants</fullName>
    </submittedName>
</protein>
<proteinExistence type="predicted"/>
<dbReference type="Proteomes" id="UP001158049">
    <property type="component" value="Unassembled WGS sequence"/>
</dbReference>
<dbReference type="InterPro" id="IPR051459">
    <property type="entry name" value="Cytochrome_c-type_DH"/>
</dbReference>
<dbReference type="EMBL" id="FXUL01000044">
    <property type="protein sequence ID" value="SMP81441.1"/>
    <property type="molecule type" value="Genomic_DNA"/>
</dbReference>
<organism evidence="10 11">
    <name type="scientific">Noviherbaspirillum suwonense</name>
    <dbReference type="NCBI Taxonomy" id="1224511"/>
    <lineage>
        <taxon>Bacteria</taxon>
        <taxon>Pseudomonadati</taxon>
        <taxon>Pseudomonadota</taxon>
        <taxon>Betaproteobacteria</taxon>
        <taxon>Burkholderiales</taxon>
        <taxon>Oxalobacteraceae</taxon>
        <taxon>Noviherbaspirillum</taxon>
    </lineage>
</organism>
<keyword evidence="3 6" id="KW-0479">Metal-binding</keyword>
<feature type="region of interest" description="Disordered" evidence="7">
    <location>
        <begin position="55"/>
        <end position="78"/>
    </location>
</feature>
<dbReference type="Pfam" id="PF13442">
    <property type="entry name" value="Cytochrome_CBB3"/>
    <property type="match status" value="1"/>
</dbReference>
<evidence type="ECO:0000313" key="11">
    <source>
        <dbReference type="Proteomes" id="UP001158049"/>
    </source>
</evidence>
<evidence type="ECO:0000256" key="7">
    <source>
        <dbReference type="SAM" id="MobiDB-lite"/>
    </source>
</evidence>
<feature type="compositionally biased region" description="Basic and acidic residues" evidence="7">
    <location>
        <begin position="55"/>
        <end position="64"/>
    </location>
</feature>
<evidence type="ECO:0000259" key="9">
    <source>
        <dbReference type="PROSITE" id="PS51007"/>
    </source>
</evidence>
<evidence type="ECO:0000256" key="3">
    <source>
        <dbReference type="ARBA" id="ARBA00022723"/>
    </source>
</evidence>